<evidence type="ECO:0000313" key="3">
    <source>
        <dbReference type="RefSeq" id="XP_022089907.1"/>
    </source>
</evidence>
<name>A0A8B7YBH8_ACAPL</name>
<evidence type="ECO:0000313" key="2">
    <source>
        <dbReference type="Proteomes" id="UP000694845"/>
    </source>
</evidence>
<reference evidence="3" key="1">
    <citation type="submission" date="2025-08" db="UniProtKB">
        <authorList>
            <consortium name="RefSeq"/>
        </authorList>
    </citation>
    <scope>IDENTIFICATION</scope>
</reference>
<organism evidence="2 3">
    <name type="scientific">Acanthaster planci</name>
    <name type="common">Crown-of-thorns starfish</name>
    <dbReference type="NCBI Taxonomy" id="133434"/>
    <lineage>
        <taxon>Eukaryota</taxon>
        <taxon>Metazoa</taxon>
        <taxon>Echinodermata</taxon>
        <taxon>Eleutherozoa</taxon>
        <taxon>Asterozoa</taxon>
        <taxon>Asteroidea</taxon>
        <taxon>Valvatacea</taxon>
        <taxon>Valvatida</taxon>
        <taxon>Acanthasteridae</taxon>
        <taxon>Acanthaster</taxon>
    </lineage>
</organism>
<dbReference type="RefSeq" id="XP_022089907.1">
    <property type="nucleotide sequence ID" value="XM_022234215.1"/>
</dbReference>
<dbReference type="GeneID" id="110978888"/>
<keyword evidence="2" id="KW-1185">Reference proteome</keyword>
<dbReference type="KEGG" id="aplc:110978888"/>
<feature type="region of interest" description="Disordered" evidence="1">
    <location>
        <begin position="38"/>
        <end position="65"/>
    </location>
</feature>
<protein>
    <submittedName>
        <fullName evidence="3">Uncharacterized protein LOC110978888</fullName>
    </submittedName>
</protein>
<dbReference type="AlphaFoldDB" id="A0A8B7YBH8"/>
<proteinExistence type="predicted"/>
<sequence>MAALVDLSQKIDHGIKFDDIRNRIVITEDLMRDLRISGVPQERTPREPSPPIDTSRAPAAANAWHRRSHATSAAVLYRQSRRHMSSRATFPPGKPIYRPTKNSRELPLFPELSANQCQLFAKHKYRNERGTGRRRPRTEPSYNTQCYQHILGDEEVRRFQQEQHDLRREAAGTPTKSTTDIKLPEIQTPTPSVREKYIVKWLYGDPNGRSPYITPKDMRFRLSKKKGTPMENLINKKLNNTPVTPFANEMKSSLS</sequence>
<accession>A0A8B7YBH8</accession>
<gene>
    <name evidence="3" type="primary">LOC110978888</name>
</gene>
<dbReference type="Proteomes" id="UP000694845">
    <property type="component" value="Unplaced"/>
</dbReference>
<evidence type="ECO:0000256" key="1">
    <source>
        <dbReference type="SAM" id="MobiDB-lite"/>
    </source>
</evidence>